<dbReference type="InterPro" id="IPR013784">
    <property type="entry name" value="Carb-bd-like_fold"/>
</dbReference>
<sequence length="1039" mass="116959">MITINRMRNTLVGLSAGLFTLTGLLSSASAEVFRTKFESGSDYLVVEILDNDLVHFELSAVGNSPSTDSPIYTSPMVLKTDYPGATNVVQNDNIIETSDMRLEINKTNLCITLIDKTKSNAQLTTVCPVNLSQPLKGLNIDPGQMQNVYGLGQKFKQLGSADGDWTTLGVREGKDNWGNGFEVFQNAMVGNVQIPVYYALGSDQRNYALFMDNVYWQKWDFTQNWWEARMYGDQLRFYLMTGPDLPDLRSDFMELTGRPPVPPRNAFGLWVSEFGYDNWGQIDLLKNEMRDHHFPLDGFVLDLTWFGGISPETNMGRLNWDQNQDSLVQNNPYYFPNPGDKIKQYAQDHIHLAAIEESYLAETVPPLDTQTEIPHDLMSYLRDGNNQCDPSVQNPAETNGFWGNGWMFDWSDPELDQWIHNHRRYPNLVQLGINTHWTDLGEPETFNQSACYEGVETTSSGIKNKHADMHNLHNLLWNKSIWDGYVDKQGQTDNLGVTNPRPLILTRSGAAGTQRFGAAMWSGDIASNLQSLASHANAQMHMSFSGIDYYGADIGGFRREVMPGNSSNGPFNTSYQDEMYTQWFANGSWFDIPIRPHTDNEFGTGRDSCQDNFGHRTPPCYETAPDRIGKTASNLANIRQRYELIPYYYSLAYRAYLYGEPMVPPPVFYDQNDVNLREMGNEKMIGKDILVGVVASHGEYQRDIYLPQGKWINYHSNEWVNSSGEKLNNVPVYRNGLFRLPAFVRAGAILPQMFVDQNTLDAWGHERAGTSTHNELILRVYASETPSDFTLYEDDGLTLDYTPAGRPLYQYRTTKLRQQQSNRTVQVTIEPTVNWKGTNNVSESYPNAINNRTNVIKLIVNQSAATKVTLNGTVLTQYSTQQALDSANSGWYNAGHQLIVAKSGALDVNTSKTFVFELEATQPVTSVNFVCDNGVTTLGQSIYVTGNTEQLGNWDPARAVKLSPNIYYDYIQRTDLTLPGPTNPVWTGVIRDLPPGTDIEWKCIKRDETDPAQVQWQPGNNNQKTTAASGYAGNSYGSF</sequence>
<dbReference type="Pfam" id="PF17137">
    <property type="entry name" value="DUF5110"/>
    <property type="match status" value="1"/>
</dbReference>
<dbReference type="RefSeq" id="WP_087479489.1">
    <property type="nucleotide sequence ID" value="NZ_AP024883.1"/>
</dbReference>
<name>A0A1Y6ITT0_9VIBR</name>
<dbReference type="InterPro" id="IPR013783">
    <property type="entry name" value="Ig-like_fold"/>
</dbReference>
<dbReference type="SMART" id="SM01065">
    <property type="entry name" value="CBM_2"/>
    <property type="match status" value="1"/>
</dbReference>
<dbReference type="InterPro" id="IPR048395">
    <property type="entry name" value="Glyco_hydro_31_C"/>
</dbReference>
<dbReference type="InterPro" id="IPR051816">
    <property type="entry name" value="Glycosyl_Hydrolase_31"/>
</dbReference>
<dbReference type="PANTHER" id="PTHR43863:SF2">
    <property type="entry name" value="MALTASE-GLUCOAMYLASE"/>
    <property type="match status" value="1"/>
</dbReference>
<feature type="region of interest" description="Disordered" evidence="3">
    <location>
        <begin position="1017"/>
        <end position="1039"/>
    </location>
</feature>
<evidence type="ECO:0000256" key="1">
    <source>
        <dbReference type="ARBA" id="ARBA00007806"/>
    </source>
</evidence>
<reference evidence="5 8" key="2">
    <citation type="submission" date="2023-11" db="EMBL/GenBank/DDBJ databases">
        <title>Plant-associative lifestyle of Vibrio porteresiae and its evolutionary dynamics.</title>
        <authorList>
            <person name="Rameshkumar N."/>
            <person name="Kirti K."/>
        </authorList>
    </citation>
    <scope>NUCLEOTIDE SEQUENCE [LARGE SCALE GENOMIC DNA]</scope>
    <source>
        <strain evidence="5 8">MSSRF38</strain>
    </source>
</reference>
<evidence type="ECO:0000313" key="6">
    <source>
        <dbReference type="EMBL" id="SMR99463.1"/>
    </source>
</evidence>
<dbReference type="Proteomes" id="UP000196125">
    <property type="component" value="Unassembled WGS sequence"/>
</dbReference>
<dbReference type="InterPro" id="IPR000322">
    <property type="entry name" value="Glyco_hydro_31_TIM"/>
</dbReference>
<dbReference type="SUPFAM" id="SSF74650">
    <property type="entry name" value="Galactose mutarotase-like"/>
    <property type="match status" value="1"/>
</dbReference>
<reference evidence="6 7" key="1">
    <citation type="submission" date="2017-05" db="EMBL/GenBank/DDBJ databases">
        <authorList>
            <person name="Song R."/>
            <person name="Chenine A.L."/>
            <person name="Ruprecht R.M."/>
        </authorList>
    </citation>
    <scope>NUCLEOTIDE SEQUENCE [LARGE SCALE GENOMIC DNA]</scope>
    <source>
        <strain evidence="6 7">CECT 7927</strain>
    </source>
</reference>
<feature type="domain" description="CBM20" evidence="4">
    <location>
        <begin position="919"/>
        <end position="1039"/>
    </location>
</feature>
<protein>
    <submittedName>
        <fullName evidence="6">Alpha-xylosidase</fullName>
        <ecNumber evidence="6">3.2.1.177</ecNumber>
    </submittedName>
    <submittedName>
        <fullName evidence="5">Glycoside hydrolase family 31 protein</fullName>
    </submittedName>
</protein>
<proteinExistence type="inferred from homology"/>
<dbReference type="EMBL" id="JAWRCO010000001">
    <property type="protein sequence ID" value="MDW6003743.1"/>
    <property type="molecule type" value="Genomic_DNA"/>
</dbReference>
<evidence type="ECO:0000259" key="4">
    <source>
        <dbReference type="PROSITE" id="PS51166"/>
    </source>
</evidence>
<dbReference type="GO" id="GO:0005975">
    <property type="term" value="P:carbohydrate metabolic process"/>
    <property type="evidence" value="ECO:0007669"/>
    <property type="project" value="InterPro"/>
</dbReference>
<dbReference type="Pfam" id="PF21365">
    <property type="entry name" value="Glyco_hydro_31_3rd"/>
    <property type="match status" value="1"/>
</dbReference>
<dbReference type="OrthoDB" id="176168at2"/>
<dbReference type="InterPro" id="IPR033403">
    <property type="entry name" value="DUF5110"/>
</dbReference>
<dbReference type="GO" id="GO:0061634">
    <property type="term" value="F:alpha-D-xyloside xylohydrolase"/>
    <property type="evidence" value="ECO:0007669"/>
    <property type="project" value="UniProtKB-EC"/>
</dbReference>
<dbReference type="PROSITE" id="PS51166">
    <property type="entry name" value="CBM20"/>
    <property type="match status" value="1"/>
</dbReference>
<dbReference type="PANTHER" id="PTHR43863">
    <property type="entry name" value="HYDROLASE, PUTATIVE (AFU_ORTHOLOGUE AFUA_1G03140)-RELATED"/>
    <property type="match status" value="1"/>
</dbReference>
<accession>A0A1Y6ITT0</accession>
<evidence type="ECO:0000256" key="3">
    <source>
        <dbReference type="SAM" id="MobiDB-lite"/>
    </source>
</evidence>
<dbReference type="EC" id="3.2.1.177" evidence="6"/>
<dbReference type="Gene3D" id="3.20.20.80">
    <property type="entry name" value="Glycosidases"/>
    <property type="match status" value="1"/>
</dbReference>
<comment type="similarity">
    <text evidence="1 2">Belongs to the glycosyl hydrolase 31 family.</text>
</comment>
<dbReference type="InterPro" id="IPR002044">
    <property type="entry name" value="CBM20"/>
</dbReference>
<dbReference type="SUPFAM" id="SSF51011">
    <property type="entry name" value="Glycosyl hydrolase domain"/>
    <property type="match status" value="1"/>
</dbReference>
<dbReference type="GO" id="GO:2001070">
    <property type="term" value="F:starch binding"/>
    <property type="evidence" value="ECO:0007669"/>
    <property type="project" value="InterPro"/>
</dbReference>
<dbReference type="SUPFAM" id="SSF51445">
    <property type="entry name" value="(Trans)glycosidases"/>
    <property type="match status" value="1"/>
</dbReference>
<feature type="compositionally biased region" description="Polar residues" evidence="3">
    <location>
        <begin position="1017"/>
        <end position="1028"/>
    </location>
</feature>
<dbReference type="Pfam" id="PF00686">
    <property type="entry name" value="CBM_20"/>
    <property type="match status" value="1"/>
</dbReference>
<dbReference type="SUPFAM" id="SSF49452">
    <property type="entry name" value="Starch-binding domain-like"/>
    <property type="match status" value="1"/>
</dbReference>
<gene>
    <name evidence="6" type="primary">yicI_2</name>
    <name evidence="5" type="ORF">SBX37_12880</name>
    <name evidence="6" type="ORF">VIM7927_00688</name>
</gene>
<dbReference type="InterPro" id="IPR013780">
    <property type="entry name" value="Glyco_hydro_b"/>
</dbReference>
<evidence type="ECO:0000313" key="7">
    <source>
        <dbReference type="Proteomes" id="UP000196125"/>
    </source>
</evidence>
<organism evidence="6 7">
    <name type="scientific">Vibrio mangrovi</name>
    <dbReference type="NCBI Taxonomy" id="474394"/>
    <lineage>
        <taxon>Bacteria</taxon>
        <taxon>Pseudomonadati</taxon>
        <taxon>Pseudomonadota</taxon>
        <taxon>Gammaproteobacteria</taxon>
        <taxon>Vibrionales</taxon>
        <taxon>Vibrionaceae</taxon>
        <taxon>Vibrio</taxon>
    </lineage>
</organism>
<keyword evidence="2 6" id="KW-0378">Hydrolase</keyword>
<dbReference type="Gene3D" id="2.60.40.1180">
    <property type="entry name" value="Golgi alpha-mannosidase II"/>
    <property type="match status" value="2"/>
</dbReference>
<keyword evidence="2 6" id="KW-0326">Glycosidase</keyword>
<dbReference type="EMBL" id="FXXI01000001">
    <property type="protein sequence ID" value="SMR99463.1"/>
    <property type="molecule type" value="Genomic_DNA"/>
</dbReference>
<evidence type="ECO:0000313" key="5">
    <source>
        <dbReference type="EMBL" id="MDW6003743.1"/>
    </source>
</evidence>
<evidence type="ECO:0000256" key="2">
    <source>
        <dbReference type="RuleBase" id="RU361185"/>
    </source>
</evidence>
<dbReference type="InterPro" id="IPR017853">
    <property type="entry name" value="GH"/>
</dbReference>
<dbReference type="CDD" id="cd14752">
    <property type="entry name" value="GH31_N"/>
    <property type="match status" value="1"/>
</dbReference>
<dbReference type="Proteomes" id="UP001283366">
    <property type="component" value="Unassembled WGS sequence"/>
</dbReference>
<keyword evidence="8" id="KW-1185">Reference proteome</keyword>
<dbReference type="InterPro" id="IPR011013">
    <property type="entry name" value="Gal_mutarotase_sf_dom"/>
</dbReference>
<dbReference type="Gene3D" id="2.60.40.1760">
    <property type="entry name" value="glycosyl hydrolase (family 31)"/>
    <property type="match status" value="1"/>
</dbReference>
<dbReference type="Pfam" id="PF01055">
    <property type="entry name" value="Glyco_hydro_31_2nd"/>
    <property type="match status" value="1"/>
</dbReference>
<dbReference type="Gene3D" id="2.60.40.10">
    <property type="entry name" value="Immunoglobulins"/>
    <property type="match status" value="1"/>
</dbReference>
<evidence type="ECO:0000313" key="8">
    <source>
        <dbReference type="Proteomes" id="UP001283366"/>
    </source>
</evidence>
<dbReference type="AlphaFoldDB" id="A0A1Y6ITT0"/>